<sequence length="185" mass="21228">MADIIAETDRLILRTIKESDAAEQMRVLNTPTVMARLGGVKELHEIEAKHAKAQALYSRHGFSFLMMIEKATGDLVGHCGIKQVDNPLAPNQGDHEVGWLVREDRWRRGYAREAMEAVLEWAFCRVHAPHVVALTSEANVGSWKLMEKLGMTRRTDLDFDDPEYPPEDQRVIQYSLTREEWEKNQ</sequence>
<name>A0A1I5KYC3_9SPHN</name>
<dbReference type="Gene3D" id="3.40.630.30">
    <property type="match status" value="1"/>
</dbReference>
<dbReference type="Pfam" id="PF13302">
    <property type="entry name" value="Acetyltransf_3"/>
    <property type="match status" value="1"/>
</dbReference>
<dbReference type="Proteomes" id="UP000199331">
    <property type="component" value="Unassembled WGS sequence"/>
</dbReference>
<evidence type="ECO:0000259" key="1">
    <source>
        <dbReference type="PROSITE" id="PS51186"/>
    </source>
</evidence>
<accession>A0A1I5KYC3</accession>
<feature type="domain" description="N-acetyltransferase" evidence="1">
    <location>
        <begin position="11"/>
        <end position="179"/>
    </location>
</feature>
<proteinExistence type="predicted"/>
<dbReference type="InterPro" id="IPR000182">
    <property type="entry name" value="GNAT_dom"/>
</dbReference>
<evidence type="ECO:0000313" key="3">
    <source>
        <dbReference type="Proteomes" id="UP000199331"/>
    </source>
</evidence>
<dbReference type="PANTHER" id="PTHR43792">
    <property type="entry name" value="GNAT FAMILY, PUTATIVE (AFU_ORTHOLOGUE AFUA_3G00765)-RELATED-RELATED"/>
    <property type="match status" value="1"/>
</dbReference>
<dbReference type="OrthoDB" id="6293260at2"/>
<protein>
    <submittedName>
        <fullName evidence="2">Protein N-acetyltransferase, RimJ/RimL family</fullName>
    </submittedName>
</protein>
<keyword evidence="3" id="KW-1185">Reference proteome</keyword>
<gene>
    <name evidence="2" type="ORF">SAMN04488060_0575</name>
</gene>
<evidence type="ECO:0000313" key="2">
    <source>
        <dbReference type="EMBL" id="SFO89481.1"/>
    </source>
</evidence>
<dbReference type="InterPro" id="IPR016181">
    <property type="entry name" value="Acyl_CoA_acyltransferase"/>
</dbReference>
<dbReference type="GO" id="GO:0016747">
    <property type="term" value="F:acyltransferase activity, transferring groups other than amino-acyl groups"/>
    <property type="evidence" value="ECO:0007669"/>
    <property type="project" value="InterPro"/>
</dbReference>
<dbReference type="PANTHER" id="PTHR43792:SF1">
    <property type="entry name" value="N-ACETYLTRANSFERASE DOMAIN-CONTAINING PROTEIN"/>
    <property type="match status" value="1"/>
</dbReference>
<dbReference type="CDD" id="cd04301">
    <property type="entry name" value="NAT_SF"/>
    <property type="match status" value="1"/>
</dbReference>
<dbReference type="RefSeq" id="WP_090477107.1">
    <property type="nucleotide sequence ID" value="NZ_FOWZ01000001.1"/>
</dbReference>
<dbReference type="InterPro" id="IPR051531">
    <property type="entry name" value="N-acetyltransferase"/>
</dbReference>
<keyword evidence="2" id="KW-0808">Transferase</keyword>
<organism evidence="2 3">
    <name type="scientific">Qipengyuania nanhaisediminis</name>
    <dbReference type="NCBI Taxonomy" id="604088"/>
    <lineage>
        <taxon>Bacteria</taxon>
        <taxon>Pseudomonadati</taxon>
        <taxon>Pseudomonadota</taxon>
        <taxon>Alphaproteobacteria</taxon>
        <taxon>Sphingomonadales</taxon>
        <taxon>Erythrobacteraceae</taxon>
        <taxon>Qipengyuania</taxon>
    </lineage>
</organism>
<dbReference type="EMBL" id="FOWZ01000001">
    <property type="protein sequence ID" value="SFO89481.1"/>
    <property type="molecule type" value="Genomic_DNA"/>
</dbReference>
<dbReference type="AlphaFoldDB" id="A0A1I5KYC3"/>
<dbReference type="SUPFAM" id="SSF55729">
    <property type="entry name" value="Acyl-CoA N-acyltransferases (Nat)"/>
    <property type="match status" value="1"/>
</dbReference>
<dbReference type="PROSITE" id="PS51186">
    <property type="entry name" value="GNAT"/>
    <property type="match status" value="1"/>
</dbReference>
<dbReference type="STRING" id="604088.SAMN04488060_0575"/>
<reference evidence="3" key="1">
    <citation type="submission" date="2016-10" db="EMBL/GenBank/DDBJ databases">
        <authorList>
            <person name="Varghese N."/>
            <person name="Submissions S."/>
        </authorList>
    </citation>
    <scope>NUCLEOTIDE SEQUENCE [LARGE SCALE GENOMIC DNA]</scope>
    <source>
        <strain evidence="3">CGMCC 1.7715</strain>
    </source>
</reference>